<evidence type="ECO:0000313" key="2">
    <source>
        <dbReference type="Proteomes" id="UP000005580"/>
    </source>
</evidence>
<protein>
    <submittedName>
        <fullName evidence="1">Uncharacterized protein</fullName>
    </submittedName>
</protein>
<accession>E7RS50</accession>
<gene>
    <name evidence="1" type="ORF">HMPREF0663_12118</name>
</gene>
<proteinExistence type="predicted"/>
<keyword evidence="2" id="KW-1185">Reference proteome</keyword>
<dbReference type="STRING" id="28134.SAMN05444288_1050"/>
<reference evidence="1" key="1">
    <citation type="submission" date="2011-01" db="EMBL/GenBank/DDBJ databases">
        <authorList>
            <person name="Muzny D."/>
            <person name="Qin X."/>
            <person name="Buhay C."/>
            <person name="Dugan-Rocha S."/>
            <person name="Ding Y."/>
            <person name="Chen G."/>
            <person name="Hawes A."/>
            <person name="Holder M."/>
            <person name="Jhangiani S."/>
            <person name="Johnson A."/>
            <person name="Khan Z."/>
            <person name="Li Z."/>
            <person name="Liu W."/>
            <person name="Liu X."/>
            <person name="Perez L."/>
            <person name="Shen H."/>
            <person name="Wang Q."/>
            <person name="Watt J."/>
            <person name="Xi L."/>
            <person name="Xin Y."/>
            <person name="Zhou J."/>
            <person name="Deng J."/>
            <person name="Jiang H."/>
            <person name="Liu Y."/>
            <person name="Qu J."/>
            <person name="Song X.-Z."/>
            <person name="Zhang L."/>
            <person name="Villasana D."/>
            <person name="Johnson A."/>
            <person name="Liu J."/>
            <person name="Liyanage D."/>
            <person name="Lorensuhewa L."/>
            <person name="Robinson T."/>
            <person name="Song A."/>
            <person name="Song B.-B."/>
            <person name="Dinh H."/>
            <person name="Thornton R."/>
            <person name="Coyle M."/>
            <person name="Francisco L."/>
            <person name="Jackson L."/>
            <person name="Javaid M."/>
            <person name="Korchina V."/>
            <person name="Kovar C."/>
            <person name="Mata R."/>
            <person name="Mathew T."/>
            <person name="Ngo R."/>
            <person name="Nguyen L."/>
            <person name="Nguyen N."/>
            <person name="Okwuonu G."/>
            <person name="Ongeri F."/>
            <person name="Pham C."/>
            <person name="Simmons D."/>
            <person name="Wilczek-Boney K."/>
            <person name="Hale W."/>
            <person name="Jakkamsetti A."/>
            <person name="Pham P."/>
            <person name="Ruth R."/>
            <person name="San Lucas F."/>
            <person name="Warren J."/>
            <person name="Zhang J."/>
            <person name="Zhao Z."/>
            <person name="Zhou C."/>
            <person name="Zhu D."/>
            <person name="Lee S."/>
            <person name="Bess C."/>
            <person name="Blankenburg K."/>
            <person name="Forbes L."/>
            <person name="Fu Q."/>
            <person name="Gubbala S."/>
            <person name="Hirani K."/>
            <person name="Jayaseelan J.C."/>
            <person name="Lara F."/>
            <person name="Munidasa M."/>
            <person name="Palculict T."/>
            <person name="Patil S."/>
            <person name="Pu L.-L."/>
            <person name="Saada N."/>
            <person name="Tang L."/>
            <person name="Weissenberger G."/>
            <person name="Zhu Y."/>
            <person name="Hemphill L."/>
            <person name="Shang Y."/>
            <person name="Youmans B."/>
            <person name="Ayvaz T."/>
            <person name="Ross M."/>
            <person name="Santibanez J."/>
            <person name="Aqrawi P."/>
            <person name="Gross S."/>
            <person name="Joshi V."/>
            <person name="Fowler G."/>
            <person name="Nazareth L."/>
            <person name="Reid J."/>
            <person name="Worley K."/>
            <person name="Petrosino J."/>
            <person name="Highlander S."/>
            <person name="Gibbs R."/>
        </authorList>
    </citation>
    <scope>NUCLEOTIDE SEQUENCE [LARGE SCALE GENOMIC DNA]</scope>
    <source>
        <strain evidence="1">ATCC 33269</strain>
    </source>
</reference>
<dbReference type="HOGENOM" id="CLU_1029967_0_0_10"/>
<sequence>MMDIVRRNFFRLLRSGAFNEYETLEPMSAYKWRSLFNSIKIQDIVPVFIKGIRNYQYDSNTLLPTDITEELRSYEYTDKTEKKNSNENIAHLNNRFLNRRLKRIHYNERHAIDTSIETLKLLDLIVVNVNCILNKGISLKEIINLGIYLRIKGDKVDFVKLETWIKQLHIQRMAQLEGSVLIVSFGFSEDEIPFVHNIEREARKLTLRTLKPNSHIASAEWHFRQSKSGFVHNNSSAFRRTLKHSFRFFTYAPIETASSFLYNFRKSLSEIEE</sequence>
<dbReference type="EMBL" id="AEPE02000006">
    <property type="protein sequence ID" value="EFZ36051.1"/>
    <property type="molecule type" value="Genomic_DNA"/>
</dbReference>
<comment type="caution">
    <text evidence="1">The sequence shown here is derived from an EMBL/GenBank/DDBJ whole genome shotgun (WGS) entry which is preliminary data.</text>
</comment>
<dbReference type="AlphaFoldDB" id="E7RS50"/>
<organism evidence="1 2">
    <name type="scientific">Hoylesella oralis ATCC 33269</name>
    <dbReference type="NCBI Taxonomy" id="873533"/>
    <lineage>
        <taxon>Bacteria</taxon>
        <taxon>Pseudomonadati</taxon>
        <taxon>Bacteroidota</taxon>
        <taxon>Bacteroidia</taxon>
        <taxon>Bacteroidales</taxon>
        <taxon>Prevotellaceae</taxon>
        <taxon>Hoylesella</taxon>
    </lineage>
</organism>
<name>E7RS50_9BACT</name>
<dbReference type="RefSeq" id="WP_004370333.1">
    <property type="nucleotide sequence ID" value="NZ_GL833119.1"/>
</dbReference>
<evidence type="ECO:0000313" key="1">
    <source>
        <dbReference type="EMBL" id="EFZ36051.1"/>
    </source>
</evidence>
<dbReference type="Proteomes" id="UP000005580">
    <property type="component" value="Unassembled WGS sequence"/>
</dbReference>